<evidence type="ECO:0000256" key="3">
    <source>
        <dbReference type="ARBA" id="ARBA00022475"/>
    </source>
</evidence>
<evidence type="ECO:0000256" key="2">
    <source>
        <dbReference type="ARBA" id="ARBA00022448"/>
    </source>
</evidence>
<evidence type="ECO:0000256" key="6">
    <source>
        <dbReference type="ARBA" id="ARBA00023136"/>
    </source>
</evidence>
<gene>
    <name evidence="9" type="ORF">ACFPK2_08480</name>
</gene>
<dbReference type="InterPro" id="IPR035906">
    <property type="entry name" value="MetI-like_sf"/>
</dbReference>
<dbReference type="PANTHER" id="PTHR30151:SF0">
    <property type="entry name" value="ABC TRANSPORTER PERMEASE PROTEIN MJ0413-RELATED"/>
    <property type="match status" value="1"/>
</dbReference>
<evidence type="ECO:0000256" key="5">
    <source>
        <dbReference type="ARBA" id="ARBA00022989"/>
    </source>
</evidence>
<keyword evidence="4 7" id="KW-0812">Transmembrane</keyword>
<keyword evidence="6 7" id="KW-0472">Membrane</keyword>
<organism evidence="9 10">
    <name type="scientific">Bosea minatitlanensis</name>
    <dbReference type="NCBI Taxonomy" id="128782"/>
    <lineage>
        <taxon>Bacteria</taxon>
        <taxon>Pseudomonadati</taxon>
        <taxon>Pseudomonadota</taxon>
        <taxon>Alphaproteobacteria</taxon>
        <taxon>Hyphomicrobiales</taxon>
        <taxon>Boseaceae</taxon>
        <taxon>Bosea</taxon>
    </lineage>
</organism>
<dbReference type="SUPFAM" id="SSF161098">
    <property type="entry name" value="MetI-like"/>
    <property type="match status" value="1"/>
</dbReference>
<dbReference type="CDD" id="cd06261">
    <property type="entry name" value="TM_PBP2"/>
    <property type="match status" value="1"/>
</dbReference>
<feature type="transmembrane region" description="Helical" evidence="7">
    <location>
        <begin position="219"/>
        <end position="237"/>
    </location>
</feature>
<evidence type="ECO:0000256" key="7">
    <source>
        <dbReference type="RuleBase" id="RU363032"/>
    </source>
</evidence>
<feature type="domain" description="ABC transmembrane type-1" evidence="8">
    <location>
        <begin position="57"/>
        <end position="238"/>
    </location>
</feature>
<keyword evidence="10" id="KW-1185">Reference proteome</keyword>
<keyword evidence="3" id="KW-1003">Cell membrane</keyword>
<name>A0ABW0F3H4_9HYPH</name>
<sequence>MTRGGSIGSIGLLVVVAAGLEALSRSGRVSAFVMPPPSEILAAIPALVLHEGLGYATWLTFQTTFAATAAALLLGVPAGAVLARRRLLGQAYEPWLEAAFAAPIILLYPLFLIFFGRSLVTVAVMGFVVAVIPVIIKTREGITAVRPVLHNLALSLHMTPLQSLAKIVLPAALPTIFVGLRLGLIYAMINIVAVEFLVGIGGLGFVVADMYDRYDIPSMYSAVVFVIVLSSLFFLLIERGERWLRPV</sequence>
<dbReference type="PANTHER" id="PTHR30151">
    <property type="entry name" value="ALKANE SULFONATE ABC TRANSPORTER-RELATED, MEMBRANE SUBUNIT"/>
    <property type="match status" value="1"/>
</dbReference>
<dbReference type="EMBL" id="JBHSLI010000003">
    <property type="protein sequence ID" value="MFC5293026.1"/>
    <property type="molecule type" value="Genomic_DNA"/>
</dbReference>
<proteinExistence type="inferred from homology"/>
<keyword evidence="2 7" id="KW-0813">Transport</keyword>
<dbReference type="InterPro" id="IPR000515">
    <property type="entry name" value="MetI-like"/>
</dbReference>
<feature type="transmembrane region" description="Helical" evidence="7">
    <location>
        <begin position="184"/>
        <end position="207"/>
    </location>
</feature>
<feature type="transmembrane region" description="Helical" evidence="7">
    <location>
        <begin position="119"/>
        <end position="136"/>
    </location>
</feature>
<feature type="transmembrane region" description="Helical" evidence="7">
    <location>
        <begin position="55"/>
        <end position="83"/>
    </location>
</feature>
<keyword evidence="5 7" id="KW-1133">Transmembrane helix</keyword>
<dbReference type="Proteomes" id="UP001595976">
    <property type="component" value="Unassembled WGS sequence"/>
</dbReference>
<reference evidence="10" key="1">
    <citation type="journal article" date="2019" name="Int. J. Syst. Evol. Microbiol.">
        <title>The Global Catalogue of Microorganisms (GCM) 10K type strain sequencing project: providing services to taxonomists for standard genome sequencing and annotation.</title>
        <authorList>
            <consortium name="The Broad Institute Genomics Platform"/>
            <consortium name="The Broad Institute Genome Sequencing Center for Infectious Disease"/>
            <person name="Wu L."/>
            <person name="Ma J."/>
        </authorList>
    </citation>
    <scope>NUCLEOTIDE SEQUENCE [LARGE SCALE GENOMIC DNA]</scope>
    <source>
        <strain evidence="10">CGMCC 1.15643</strain>
    </source>
</reference>
<comment type="subcellular location">
    <subcellularLocation>
        <location evidence="1 7">Cell membrane</location>
        <topology evidence="1 7">Multi-pass membrane protein</topology>
    </subcellularLocation>
</comment>
<evidence type="ECO:0000259" key="8">
    <source>
        <dbReference type="PROSITE" id="PS50928"/>
    </source>
</evidence>
<dbReference type="RefSeq" id="WP_260348628.1">
    <property type="nucleotide sequence ID" value="NZ_JAOAOS010000006.1"/>
</dbReference>
<accession>A0ABW0F3H4</accession>
<evidence type="ECO:0000313" key="10">
    <source>
        <dbReference type="Proteomes" id="UP001595976"/>
    </source>
</evidence>
<comment type="caution">
    <text evidence="9">The sequence shown here is derived from an EMBL/GenBank/DDBJ whole genome shotgun (WGS) entry which is preliminary data.</text>
</comment>
<evidence type="ECO:0000256" key="4">
    <source>
        <dbReference type="ARBA" id="ARBA00022692"/>
    </source>
</evidence>
<protein>
    <submittedName>
        <fullName evidence="9">ABC transporter permease</fullName>
    </submittedName>
</protein>
<comment type="similarity">
    <text evidence="7">Belongs to the binding-protein-dependent transport system permease family.</text>
</comment>
<evidence type="ECO:0000313" key="9">
    <source>
        <dbReference type="EMBL" id="MFC5293026.1"/>
    </source>
</evidence>
<feature type="transmembrane region" description="Helical" evidence="7">
    <location>
        <begin position="95"/>
        <end position="113"/>
    </location>
</feature>
<dbReference type="PROSITE" id="PS50928">
    <property type="entry name" value="ABC_TM1"/>
    <property type="match status" value="1"/>
</dbReference>
<evidence type="ECO:0000256" key="1">
    <source>
        <dbReference type="ARBA" id="ARBA00004651"/>
    </source>
</evidence>
<dbReference type="Gene3D" id="1.10.3720.10">
    <property type="entry name" value="MetI-like"/>
    <property type="match status" value="1"/>
</dbReference>
<dbReference type="Pfam" id="PF00528">
    <property type="entry name" value="BPD_transp_1"/>
    <property type="match status" value="1"/>
</dbReference>